<evidence type="ECO:0000313" key="1">
    <source>
        <dbReference type="EMBL" id="KAJ9108186.1"/>
    </source>
</evidence>
<accession>A0ACC2W9V9</accession>
<protein>
    <submittedName>
        <fullName evidence="1">Uncharacterized protein</fullName>
    </submittedName>
</protein>
<organism evidence="1 2">
    <name type="scientific">Naganishia adeliensis</name>
    <dbReference type="NCBI Taxonomy" id="92952"/>
    <lineage>
        <taxon>Eukaryota</taxon>
        <taxon>Fungi</taxon>
        <taxon>Dikarya</taxon>
        <taxon>Basidiomycota</taxon>
        <taxon>Agaricomycotina</taxon>
        <taxon>Tremellomycetes</taxon>
        <taxon>Filobasidiales</taxon>
        <taxon>Filobasidiaceae</taxon>
        <taxon>Naganishia</taxon>
    </lineage>
</organism>
<keyword evidence="2" id="KW-1185">Reference proteome</keyword>
<reference evidence="1" key="1">
    <citation type="submission" date="2023-04" db="EMBL/GenBank/DDBJ databases">
        <title>Draft Genome sequencing of Naganishia species isolated from polar environments using Oxford Nanopore Technology.</title>
        <authorList>
            <person name="Leo P."/>
            <person name="Venkateswaran K."/>
        </authorList>
    </citation>
    <scope>NUCLEOTIDE SEQUENCE</scope>
    <source>
        <strain evidence="1">MNA-CCFEE 5262</strain>
    </source>
</reference>
<name>A0ACC2W9V9_9TREE</name>
<gene>
    <name evidence="1" type="ORF">QFC20_003549</name>
</gene>
<proteinExistence type="predicted"/>
<sequence>MPLSRSPDQTDLNASSTILNAPGNSLLRLPARKQSQGIIKPARVCEDCYDKVWHPNRYVTRERARRAPGASGVHIDVDSDSQASNSGFSLVSDPRHAATAHLLNDRVLHRSHSARASGRRMFSAPVSPASTSPPKPNSGLDAAVHALLNNENTVVPSRLSSSSSSLAPPGARQNARLARHASAHAGLSLRNRLPPTSPGSLFANVTPRPMFSPTAEALNVLGPQRSLSPHGGPSTSGNGYFPAMPPPSKPFLPGEEPNQHVNGVLSNYPLAYKPTTPGSSATSPYTSGPPSSADLNALARRMHGSRQNPNHMRIDMPKNGFMLDDPMSSKASSARLLTPEREWVPGAWGYAKETFDPDVESDTEDEDDAGGQVDGLANRTRSRLIIDGDIRLKTRTDAIREPKSTHEQDGTRAADSPTTRTMPWSTF</sequence>
<dbReference type="Proteomes" id="UP001230649">
    <property type="component" value="Unassembled WGS sequence"/>
</dbReference>
<dbReference type="EMBL" id="JASBWS010000033">
    <property type="protein sequence ID" value="KAJ9108186.1"/>
    <property type="molecule type" value="Genomic_DNA"/>
</dbReference>
<comment type="caution">
    <text evidence="1">The sequence shown here is derived from an EMBL/GenBank/DDBJ whole genome shotgun (WGS) entry which is preliminary data.</text>
</comment>
<evidence type="ECO:0000313" key="2">
    <source>
        <dbReference type="Proteomes" id="UP001230649"/>
    </source>
</evidence>